<name>A0A0N8VZK2_9CORY</name>
<sequence>MLIPVPGYNHLKIHVREPHQDAPEEPEPLATPTTLPARLRAHVIVLLEVLCGQRPPRQLSPLAYGPGVTAQARTRAPQAVRLCSLHLRERHHDAPEFYGTCEIAGERYGFTGWLAQGKIAEFRVLR</sequence>
<dbReference type="Proteomes" id="UP000050517">
    <property type="component" value="Unassembled WGS sequence"/>
</dbReference>
<dbReference type="OrthoDB" id="4412961at2"/>
<evidence type="ECO:0000313" key="1">
    <source>
        <dbReference type="EMBL" id="KQB84130.1"/>
    </source>
</evidence>
<dbReference type="RefSeq" id="WP_055122129.1">
    <property type="nucleotide sequence ID" value="NZ_LKST01000002.1"/>
</dbReference>
<evidence type="ECO:0000313" key="2">
    <source>
        <dbReference type="Proteomes" id="UP000050517"/>
    </source>
</evidence>
<gene>
    <name evidence="1" type="ORF">Cocul_00927</name>
</gene>
<dbReference type="AlphaFoldDB" id="A0A0N8VZK2"/>
<comment type="caution">
    <text evidence="1">The sequence shown here is derived from an EMBL/GenBank/DDBJ whole genome shotgun (WGS) entry which is preliminary data.</text>
</comment>
<dbReference type="EMBL" id="LKST01000002">
    <property type="protein sequence ID" value="KQB84130.1"/>
    <property type="molecule type" value="Genomic_DNA"/>
</dbReference>
<dbReference type="STRING" id="1544416.Cocul_00927"/>
<proteinExistence type="predicted"/>
<keyword evidence="2" id="KW-1185">Reference proteome</keyword>
<accession>A0A0N8VZK2</accession>
<protein>
    <submittedName>
        <fullName evidence="1">Uncharacterized protein</fullName>
    </submittedName>
</protein>
<reference evidence="1 2" key="1">
    <citation type="submission" date="2015-10" db="EMBL/GenBank/DDBJ databases">
        <title>Corynebacteirum lowii and Corynebacterium oculi species nova, derived from human clinical disease and and emended description of Corynebacterium mastiditis.</title>
        <authorList>
            <person name="Bernard K."/>
            <person name="Pacheco A.L."/>
            <person name="Mcdougall C."/>
            <person name="Burtx T."/>
            <person name="Weibe D."/>
            <person name="Tyler S."/>
            <person name="Olson A.B."/>
            <person name="Cnockaert M."/>
            <person name="Eguchi H."/>
            <person name="Kuwahara T."/>
            <person name="Nakayama-Imaohji H."/>
            <person name="Boudewijins M."/>
            <person name="Van Hoecke F."/>
            <person name="Bernier A.-M."/>
            <person name="Vandamme P."/>
        </authorList>
    </citation>
    <scope>NUCLEOTIDE SEQUENCE [LARGE SCALE GENOMIC DNA]</scope>
    <source>
        <strain evidence="1 2">NML 130210</strain>
    </source>
</reference>
<dbReference type="PATRIC" id="fig|1544416.3.peg.932"/>
<organism evidence="1 2">
    <name type="scientific">Corynebacterium oculi</name>
    <dbReference type="NCBI Taxonomy" id="1544416"/>
    <lineage>
        <taxon>Bacteria</taxon>
        <taxon>Bacillati</taxon>
        <taxon>Actinomycetota</taxon>
        <taxon>Actinomycetes</taxon>
        <taxon>Mycobacteriales</taxon>
        <taxon>Corynebacteriaceae</taxon>
        <taxon>Corynebacterium</taxon>
    </lineage>
</organism>